<gene>
    <name evidence="2" type="ORF">SAMN06296052_101110</name>
</gene>
<protein>
    <submittedName>
        <fullName evidence="2">Uncharacterized protein</fullName>
    </submittedName>
</protein>
<name>A0A239B4P2_9BACT</name>
<feature type="signal peptide" evidence="1">
    <location>
        <begin position="1"/>
        <end position="21"/>
    </location>
</feature>
<feature type="chain" id="PRO_5012308622" evidence="1">
    <location>
        <begin position="22"/>
        <end position="383"/>
    </location>
</feature>
<proteinExistence type="predicted"/>
<evidence type="ECO:0000313" key="3">
    <source>
        <dbReference type="Proteomes" id="UP000198432"/>
    </source>
</evidence>
<keyword evidence="3" id="KW-1185">Reference proteome</keyword>
<accession>A0A239B4P2</accession>
<dbReference type="EMBL" id="FZOQ01000001">
    <property type="protein sequence ID" value="SNS02178.1"/>
    <property type="molecule type" value="Genomic_DNA"/>
</dbReference>
<sequence>MRFFKPFTLLFLLVFSHFCHAQLRNTVLRQEMPVNPANAKEIRAQLYVLGYSKNNEYFNKIADGYTLFGYQLNPELVYYPAPFVRMEAGLFVRKDFGEAGYQEVAPTFSVKIQQRHWALIFGTLEGSLNHGYIEPLYDFERVILNRLENGIQYKVNTRRIGLDAWVDWANMLYRGENDQEKINGGLAAGVLLWEREGKRHLGDSLRLTLPLQFTAQHLGGQIDASPLPLATYVNAAIGLEVEKRYSRQVLHRVYTGNYLVGFKDFSNEYLLPYQQGAGIYLNAGVDTKYQDVMLSYWQGDGYIADLGGRLYQSVSTTFKHPDYVQEERRLLILRLMKDIKIIPGLYLTTRLEPVLDLDKPKLEFSNAFYLTFNTDFFLARPRR</sequence>
<dbReference type="AlphaFoldDB" id="A0A239B4P2"/>
<organism evidence="2 3">
    <name type="scientific">Pontibacter ummariensis</name>
    <dbReference type="NCBI Taxonomy" id="1610492"/>
    <lineage>
        <taxon>Bacteria</taxon>
        <taxon>Pseudomonadati</taxon>
        <taxon>Bacteroidota</taxon>
        <taxon>Cytophagia</taxon>
        <taxon>Cytophagales</taxon>
        <taxon>Hymenobacteraceae</taxon>
        <taxon>Pontibacter</taxon>
    </lineage>
</organism>
<evidence type="ECO:0000256" key="1">
    <source>
        <dbReference type="SAM" id="SignalP"/>
    </source>
</evidence>
<keyword evidence="1" id="KW-0732">Signal</keyword>
<dbReference type="Proteomes" id="UP000198432">
    <property type="component" value="Unassembled WGS sequence"/>
</dbReference>
<evidence type="ECO:0000313" key="2">
    <source>
        <dbReference type="EMBL" id="SNS02178.1"/>
    </source>
</evidence>
<reference evidence="3" key="1">
    <citation type="submission" date="2017-06" db="EMBL/GenBank/DDBJ databases">
        <authorList>
            <person name="Varghese N."/>
            <person name="Submissions S."/>
        </authorList>
    </citation>
    <scope>NUCLEOTIDE SEQUENCE [LARGE SCALE GENOMIC DNA]</scope>
    <source>
        <strain evidence="3">NKM1</strain>
    </source>
</reference>